<dbReference type="InterPro" id="IPR015943">
    <property type="entry name" value="WD40/YVTN_repeat-like_dom_sf"/>
</dbReference>
<dbReference type="InterPro" id="IPR036322">
    <property type="entry name" value="WD40_repeat_dom_sf"/>
</dbReference>
<dbReference type="AlphaFoldDB" id="A0ABD3IHT6"/>
<evidence type="ECO:0000256" key="2">
    <source>
        <dbReference type="ARBA" id="ARBA00022737"/>
    </source>
</evidence>
<dbReference type="PROSITE" id="PS50082">
    <property type="entry name" value="WD_REPEATS_2"/>
    <property type="match status" value="1"/>
</dbReference>
<dbReference type="SUPFAM" id="SSF50978">
    <property type="entry name" value="WD40 repeat-like"/>
    <property type="match status" value="1"/>
</dbReference>
<dbReference type="SMART" id="SM00320">
    <property type="entry name" value="WD40"/>
    <property type="match status" value="5"/>
</dbReference>
<sequence length="381" mass="41672">MAAPGPKHLKLGTSIQASFGDPEDPDYVFDIAVNGQKTNMAVSLSTHAIKLYHPETGAYLGDCVGHTGTISGVSFPDENSPMLLLSSSADGTIRTWDVRNRKEVAALKHPNPGPDGEIWSFSVGGITNQVAAGTNSQVLVWDWRTRNLISNLDELHTEAVTQVHYHPTKRELLVTASVDGLINIIDTSQPLTNEDVQYETMSVGTSIGKIGFYGTYSQKLWCLTHIETLSVWDLEEKMQAAEFKETRTNVSFHWGLDNVNYLIDCYSPKDTDDLWLAAGNTDGAMGFFPARFPKPVHSSVPSLGLFGDVGCVLEGGHNNVVRSVWLSQNLDSEQSLFAWTGGEDGRLCSWSQSGAVEHGRSWVSNNLVMKKGGSKARHSPY</sequence>
<keyword evidence="5" id="KW-1185">Reference proteome</keyword>
<reference evidence="4 5" key="1">
    <citation type="submission" date="2024-09" db="EMBL/GenBank/DDBJ databases">
        <title>Chromosome-scale assembly of Riccia sorocarpa.</title>
        <authorList>
            <person name="Paukszto L."/>
        </authorList>
    </citation>
    <scope>NUCLEOTIDE SEQUENCE [LARGE SCALE GENOMIC DNA]</scope>
    <source>
        <strain evidence="4">LP-2024</strain>
        <tissue evidence="4">Aerial parts of the thallus</tissue>
    </source>
</reference>
<evidence type="ECO:0000313" key="5">
    <source>
        <dbReference type="Proteomes" id="UP001633002"/>
    </source>
</evidence>
<comment type="caution">
    <text evidence="4">The sequence shown here is derived from an EMBL/GenBank/DDBJ whole genome shotgun (WGS) entry which is preliminary data.</text>
</comment>
<dbReference type="PROSITE" id="PS00678">
    <property type="entry name" value="WD_REPEATS_1"/>
    <property type="match status" value="1"/>
</dbReference>
<dbReference type="EMBL" id="JBJQOH010000001">
    <property type="protein sequence ID" value="KAL3702104.1"/>
    <property type="molecule type" value="Genomic_DNA"/>
</dbReference>
<accession>A0ABD3IHT6</accession>
<dbReference type="PROSITE" id="PS50294">
    <property type="entry name" value="WD_REPEATS_REGION"/>
    <property type="match status" value="1"/>
</dbReference>
<evidence type="ECO:0008006" key="6">
    <source>
        <dbReference type="Google" id="ProtNLM"/>
    </source>
</evidence>
<protein>
    <recommendedName>
        <fullName evidence="6">WD repeat-containing protein 89</fullName>
    </recommendedName>
</protein>
<dbReference type="Gene3D" id="2.130.10.10">
    <property type="entry name" value="YVTN repeat-like/Quinoprotein amine dehydrogenase"/>
    <property type="match status" value="2"/>
</dbReference>
<feature type="repeat" description="WD" evidence="3">
    <location>
        <begin position="63"/>
        <end position="106"/>
    </location>
</feature>
<dbReference type="InterPro" id="IPR039328">
    <property type="entry name" value="WDR89"/>
</dbReference>
<evidence type="ECO:0000256" key="1">
    <source>
        <dbReference type="ARBA" id="ARBA00022574"/>
    </source>
</evidence>
<dbReference type="Pfam" id="PF00400">
    <property type="entry name" value="WD40"/>
    <property type="match status" value="2"/>
</dbReference>
<keyword evidence="1 3" id="KW-0853">WD repeat</keyword>
<evidence type="ECO:0000256" key="3">
    <source>
        <dbReference type="PROSITE-ProRule" id="PRU00221"/>
    </source>
</evidence>
<name>A0ABD3IHT6_9MARC</name>
<keyword evidence="2" id="KW-0677">Repeat</keyword>
<evidence type="ECO:0000313" key="4">
    <source>
        <dbReference type="EMBL" id="KAL3702104.1"/>
    </source>
</evidence>
<proteinExistence type="predicted"/>
<gene>
    <name evidence="4" type="ORF">R1sor_020126</name>
</gene>
<organism evidence="4 5">
    <name type="scientific">Riccia sorocarpa</name>
    <dbReference type="NCBI Taxonomy" id="122646"/>
    <lineage>
        <taxon>Eukaryota</taxon>
        <taxon>Viridiplantae</taxon>
        <taxon>Streptophyta</taxon>
        <taxon>Embryophyta</taxon>
        <taxon>Marchantiophyta</taxon>
        <taxon>Marchantiopsida</taxon>
        <taxon>Marchantiidae</taxon>
        <taxon>Marchantiales</taxon>
        <taxon>Ricciaceae</taxon>
        <taxon>Riccia</taxon>
    </lineage>
</organism>
<dbReference type="PANTHER" id="PTHR22889:SF0">
    <property type="entry name" value="WD REPEAT-CONTAINING PROTEIN 89"/>
    <property type="match status" value="1"/>
</dbReference>
<dbReference type="InterPro" id="IPR019775">
    <property type="entry name" value="WD40_repeat_CS"/>
</dbReference>
<dbReference type="Proteomes" id="UP001633002">
    <property type="component" value="Unassembled WGS sequence"/>
</dbReference>
<dbReference type="InterPro" id="IPR001680">
    <property type="entry name" value="WD40_rpt"/>
</dbReference>
<dbReference type="PANTHER" id="PTHR22889">
    <property type="entry name" value="WD REPEAT-CONTAINING PROTEIN 89"/>
    <property type="match status" value="1"/>
</dbReference>